<keyword evidence="1" id="KW-0812">Transmembrane</keyword>
<dbReference type="PROSITE" id="PS51257">
    <property type="entry name" value="PROKAR_LIPOPROTEIN"/>
    <property type="match status" value="1"/>
</dbReference>
<evidence type="ECO:0000313" key="2">
    <source>
        <dbReference type="EMBL" id="KAF3611829.1"/>
    </source>
</evidence>
<evidence type="ECO:0000256" key="1">
    <source>
        <dbReference type="SAM" id="Phobius"/>
    </source>
</evidence>
<reference evidence="2 3" key="1">
    <citation type="journal article" date="2020" name="BMC Genomics">
        <title>Intraspecific diversification of the crop wild relative Brassica cretica Lam. using demographic model selection.</title>
        <authorList>
            <person name="Kioukis A."/>
            <person name="Michalopoulou V.A."/>
            <person name="Briers L."/>
            <person name="Pirintsos S."/>
            <person name="Studholme D.J."/>
            <person name="Pavlidis P."/>
            <person name="Sarris P.F."/>
        </authorList>
    </citation>
    <scope>NUCLEOTIDE SEQUENCE [LARGE SCALE GENOMIC DNA]</scope>
    <source>
        <strain evidence="3">cv. PFS-1207/04</strain>
    </source>
</reference>
<protein>
    <submittedName>
        <fullName evidence="2">Uncharacterized protein</fullName>
    </submittedName>
</protein>
<dbReference type="Proteomes" id="UP000266723">
    <property type="component" value="Unassembled WGS sequence"/>
</dbReference>
<comment type="caution">
    <text evidence="2">The sequence shown here is derived from an EMBL/GenBank/DDBJ whole genome shotgun (WGS) entry which is preliminary data.</text>
</comment>
<gene>
    <name evidence="2" type="ORF">DY000_02045245</name>
</gene>
<organism evidence="2 3">
    <name type="scientific">Brassica cretica</name>
    <name type="common">Mustard</name>
    <dbReference type="NCBI Taxonomy" id="69181"/>
    <lineage>
        <taxon>Eukaryota</taxon>
        <taxon>Viridiplantae</taxon>
        <taxon>Streptophyta</taxon>
        <taxon>Embryophyta</taxon>
        <taxon>Tracheophyta</taxon>
        <taxon>Spermatophyta</taxon>
        <taxon>Magnoliopsida</taxon>
        <taxon>eudicotyledons</taxon>
        <taxon>Gunneridae</taxon>
        <taxon>Pentapetalae</taxon>
        <taxon>rosids</taxon>
        <taxon>malvids</taxon>
        <taxon>Brassicales</taxon>
        <taxon>Brassicaceae</taxon>
        <taxon>Brassiceae</taxon>
        <taxon>Brassica</taxon>
    </lineage>
</organism>
<evidence type="ECO:0000313" key="3">
    <source>
        <dbReference type="Proteomes" id="UP000266723"/>
    </source>
</evidence>
<proteinExistence type="predicted"/>
<dbReference type="EMBL" id="QGKV02000297">
    <property type="protein sequence ID" value="KAF3611829.1"/>
    <property type="molecule type" value="Genomic_DNA"/>
</dbReference>
<name>A0ABQ7F7G7_BRACR</name>
<feature type="transmembrane region" description="Helical" evidence="1">
    <location>
        <begin position="309"/>
        <end position="325"/>
    </location>
</feature>
<keyword evidence="1" id="KW-1133">Transmembrane helix</keyword>
<keyword evidence="1" id="KW-0472">Membrane</keyword>
<keyword evidence="3" id="KW-1185">Reference proteome</keyword>
<feature type="transmembrane region" description="Helical" evidence="1">
    <location>
        <begin position="124"/>
        <end position="143"/>
    </location>
</feature>
<sequence length="326" mass="37173">MQGRLRRGGQAVRPPRTQISSGFGGALFFGGCPTCFWEGVASSAPSSPALVTGRQWLLQHRYRRLLLPGSDAFGGFKFFEGLVEWLRPGFDSAGNGVPLSRRDAVSGTGGRRKACVFAWIERRLACLGLGWVWVLGPFILVLFGKEKKMLRPCLWQILNKILKFRCLVFSARRMIDKSRRLLLLRSSPPSLIIIIRWVYRFWISGAEAGACDNGLRLRSRLQRDYSSDFDFSDYTPSMFFNSGREFSEKSNSDSPVSHKSESELLRFEDEEVEESYQRLREREISHAYLLDCAKAYCSTMDHTDLIPRLRLIMVVNIIIMLLYAFG</sequence>
<accession>A0ABQ7F7G7</accession>